<evidence type="ECO:0000256" key="5">
    <source>
        <dbReference type="ARBA" id="ARBA00022741"/>
    </source>
</evidence>
<keyword evidence="8" id="KW-0406">Ion transport</keyword>
<evidence type="ECO:0000256" key="6">
    <source>
        <dbReference type="ARBA" id="ARBA00022840"/>
    </source>
</evidence>
<accession>A0AAV6HEH5</accession>
<keyword evidence="9 12" id="KW-0472">Membrane</keyword>
<feature type="transmembrane region" description="Helical" evidence="12">
    <location>
        <begin position="233"/>
        <end position="257"/>
    </location>
</feature>
<sequence length="568" mass="64091">MKMQGSDYDDRTVFLGEWGPFQQIVFFLLCCSIIPNGFTGLSIVFMGDTPSHHCHIPAHYNITVQWRNVSIPWEEHGGTIRLSRCTRHRLDLIKSYSDQGYEPWTDVNVSEIEQELCTDGWEYDRQQYTSTIVTEWDLVCADDWKTPMTSSIFFCGVLTGSFVSGQMSDRFGRKMVLFSTMAIQTIFTLIQVFSPSWLWFCAFYFVVGMGQISNYVAAFILGMEILSPSIRVLFGTLGVCLFFALGYMLLPLAAYLIRDWRMLQLALTLPGFLYVPLWWFIPESPRWLLSQGRVQEAEAIVRDAARRNGVAAPEVIFERTQPGNQAEKMQSHNICDLVRTDNIRCITIVLCLVWTTLSIGYFALSLNTANLHGDSYLNCFLSAAIELPAYTIAWLMYRYWPRRMCLFSTLFQGGVVLLLIHLIPQNMIGIAITLEMLGKFGVTAAFAIVYAVTAELYPTVLRNTALGACSMASRVGSISAPYFIYLGNFYQSLPYILMGTLSVLSGLLSLLLPESLGMPLPDSINHMQTIPCCKRSERSKTYNLTSVKGDEDHSDETMVDSTISGLKQ</sequence>
<keyword evidence="6" id="KW-0067">ATP-binding</keyword>
<evidence type="ECO:0000256" key="11">
    <source>
        <dbReference type="SAM" id="MobiDB-lite"/>
    </source>
</evidence>
<dbReference type="NCBIfam" id="TIGR00898">
    <property type="entry name" value="2A0119"/>
    <property type="match status" value="1"/>
</dbReference>
<feature type="transmembrane region" description="Helical" evidence="12">
    <location>
        <begin position="343"/>
        <end position="363"/>
    </location>
</feature>
<dbReference type="GO" id="GO:0006811">
    <property type="term" value="P:monoatomic ion transport"/>
    <property type="evidence" value="ECO:0007669"/>
    <property type="project" value="UniProtKB-KW"/>
</dbReference>
<evidence type="ECO:0000256" key="2">
    <source>
        <dbReference type="ARBA" id="ARBA00009203"/>
    </source>
</evidence>
<evidence type="ECO:0000313" key="14">
    <source>
        <dbReference type="EMBL" id="KAG5284435.1"/>
    </source>
</evidence>
<dbReference type="Gene3D" id="1.20.1250.20">
    <property type="entry name" value="MFS general substrate transporter like domains"/>
    <property type="match status" value="1"/>
</dbReference>
<comment type="similarity">
    <text evidence="2">Belongs to the major facilitator (TC 2.A.1) superfamily. Organic cation transporter (TC 2.A.1.19) family.</text>
</comment>
<protein>
    <recommendedName>
        <fullName evidence="13">Major facilitator superfamily (MFS) profile domain-containing protein</fullName>
    </recommendedName>
</protein>
<dbReference type="EMBL" id="JADWDJ010000002">
    <property type="protein sequence ID" value="KAG5284435.1"/>
    <property type="molecule type" value="Genomic_DNA"/>
</dbReference>
<evidence type="ECO:0000256" key="7">
    <source>
        <dbReference type="ARBA" id="ARBA00022989"/>
    </source>
</evidence>
<feature type="transmembrane region" description="Helical" evidence="12">
    <location>
        <begin position="24"/>
        <end position="46"/>
    </location>
</feature>
<feature type="transmembrane region" description="Helical" evidence="12">
    <location>
        <begin position="375"/>
        <end position="397"/>
    </location>
</feature>
<dbReference type="GO" id="GO:0012505">
    <property type="term" value="C:endomembrane system"/>
    <property type="evidence" value="ECO:0007669"/>
    <property type="project" value="UniProtKB-SubCell"/>
</dbReference>
<dbReference type="InterPro" id="IPR005828">
    <property type="entry name" value="MFS_sugar_transport-like"/>
</dbReference>
<keyword evidence="3" id="KW-0813">Transport</keyword>
<feature type="transmembrane region" description="Helical" evidence="12">
    <location>
        <begin position="263"/>
        <end position="281"/>
    </location>
</feature>
<comment type="caution">
    <text evidence="14">The sequence shown here is derived from an EMBL/GenBank/DDBJ whole genome shotgun (WGS) entry which is preliminary data.</text>
</comment>
<feature type="transmembrane region" description="Helical" evidence="12">
    <location>
        <begin position="197"/>
        <end position="221"/>
    </location>
</feature>
<gene>
    <name evidence="14" type="ORF">AALO_G00026700</name>
</gene>
<feature type="compositionally biased region" description="Polar residues" evidence="11">
    <location>
        <begin position="559"/>
        <end position="568"/>
    </location>
</feature>
<dbReference type="PROSITE" id="PS50850">
    <property type="entry name" value="MFS"/>
    <property type="match status" value="1"/>
</dbReference>
<evidence type="ECO:0000256" key="10">
    <source>
        <dbReference type="ARBA" id="ARBA00023180"/>
    </source>
</evidence>
<keyword evidence="7 12" id="KW-1133">Transmembrane helix</keyword>
<dbReference type="InterPro" id="IPR020846">
    <property type="entry name" value="MFS_dom"/>
</dbReference>
<dbReference type="Pfam" id="PF00083">
    <property type="entry name" value="Sugar_tr"/>
    <property type="match status" value="1"/>
</dbReference>
<dbReference type="SUPFAM" id="SSF103473">
    <property type="entry name" value="MFS general substrate transporter"/>
    <property type="match status" value="1"/>
</dbReference>
<comment type="subcellular location">
    <subcellularLocation>
        <location evidence="1">Endomembrane system</location>
        <topology evidence="1">Multi-pass membrane protein</topology>
    </subcellularLocation>
</comment>
<keyword evidence="15" id="KW-1185">Reference proteome</keyword>
<name>A0AAV6HEH5_9TELE</name>
<evidence type="ECO:0000256" key="9">
    <source>
        <dbReference type="ARBA" id="ARBA00023136"/>
    </source>
</evidence>
<feature type="transmembrane region" description="Helical" evidence="12">
    <location>
        <begin position="492"/>
        <end position="512"/>
    </location>
</feature>
<dbReference type="GO" id="GO:0016020">
    <property type="term" value="C:membrane"/>
    <property type="evidence" value="ECO:0007669"/>
    <property type="project" value="InterPro"/>
</dbReference>
<keyword evidence="5" id="KW-0547">Nucleotide-binding</keyword>
<evidence type="ECO:0000256" key="4">
    <source>
        <dbReference type="ARBA" id="ARBA00022692"/>
    </source>
</evidence>
<dbReference type="AlphaFoldDB" id="A0AAV6HEH5"/>
<evidence type="ECO:0000256" key="12">
    <source>
        <dbReference type="SAM" id="Phobius"/>
    </source>
</evidence>
<evidence type="ECO:0000313" key="15">
    <source>
        <dbReference type="Proteomes" id="UP000823561"/>
    </source>
</evidence>
<reference evidence="14" key="1">
    <citation type="submission" date="2020-10" db="EMBL/GenBank/DDBJ databases">
        <title>Chromosome-scale genome assembly of the Allis shad, Alosa alosa.</title>
        <authorList>
            <person name="Margot Z."/>
            <person name="Christophe K."/>
            <person name="Cabau C."/>
            <person name="Louis A."/>
            <person name="Berthelot C."/>
            <person name="Parey E."/>
            <person name="Roest Crollius H."/>
            <person name="Montfort J."/>
            <person name="Robinson-Rechavi M."/>
            <person name="Bucao C."/>
            <person name="Bouchez O."/>
            <person name="Gislard M."/>
            <person name="Lluch J."/>
            <person name="Milhes M."/>
            <person name="Lampietro C."/>
            <person name="Lopez Roques C."/>
            <person name="Donnadieu C."/>
            <person name="Braasch I."/>
            <person name="Desvignes T."/>
            <person name="Postlethwait J."/>
            <person name="Bobe J."/>
            <person name="Guiguen Y."/>
        </authorList>
    </citation>
    <scope>NUCLEOTIDE SEQUENCE</scope>
    <source>
        <strain evidence="14">M-15738</strain>
        <tissue evidence="14">Blood</tissue>
    </source>
</reference>
<evidence type="ECO:0000259" key="13">
    <source>
        <dbReference type="PROSITE" id="PS50850"/>
    </source>
</evidence>
<dbReference type="GO" id="GO:0005524">
    <property type="term" value="F:ATP binding"/>
    <property type="evidence" value="ECO:0007669"/>
    <property type="project" value="UniProtKB-KW"/>
</dbReference>
<organism evidence="14 15">
    <name type="scientific">Alosa alosa</name>
    <name type="common">allis shad</name>
    <dbReference type="NCBI Taxonomy" id="278164"/>
    <lineage>
        <taxon>Eukaryota</taxon>
        <taxon>Metazoa</taxon>
        <taxon>Chordata</taxon>
        <taxon>Craniata</taxon>
        <taxon>Vertebrata</taxon>
        <taxon>Euteleostomi</taxon>
        <taxon>Actinopterygii</taxon>
        <taxon>Neopterygii</taxon>
        <taxon>Teleostei</taxon>
        <taxon>Clupei</taxon>
        <taxon>Clupeiformes</taxon>
        <taxon>Clupeoidei</taxon>
        <taxon>Clupeidae</taxon>
        <taxon>Alosa</taxon>
    </lineage>
</organism>
<evidence type="ECO:0000256" key="8">
    <source>
        <dbReference type="ARBA" id="ARBA00023065"/>
    </source>
</evidence>
<dbReference type="GO" id="GO:0015651">
    <property type="term" value="F:quaternary ammonium group transmembrane transporter activity"/>
    <property type="evidence" value="ECO:0007669"/>
    <property type="project" value="UniProtKB-ARBA"/>
</dbReference>
<evidence type="ECO:0000256" key="3">
    <source>
        <dbReference type="ARBA" id="ARBA00022448"/>
    </source>
</evidence>
<evidence type="ECO:0000256" key="1">
    <source>
        <dbReference type="ARBA" id="ARBA00004127"/>
    </source>
</evidence>
<dbReference type="PANTHER" id="PTHR24064">
    <property type="entry name" value="SOLUTE CARRIER FAMILY 22 MEMBER"/>
    <property type="match status" value="1"/>
</dbReference>
<dbReference type="InterPro" id="IPR036259">
    <property type="entry name" value="MFS_trans_sf"/>
</dbReference>
<feature type="transmembrane region" description="Helical" evidence="12">
    <location>
        <begin position="404"/>
        <end position="423"/>
    </location>
</feature>
<feature type="domain" description="Major facilitator superfamily (MFS) profile" evidence="13">
    <location>
        <begin position="92"/>
        <end position="517"/>
    </location>
</feature>
<keyword evidence="10" id="KW-0325">Glycoprotein</keyword>
<dbReference type="InterPro" id="IPR005829">
    <property type="entry name" value="Sugar_transporter_CS"/>
</dbReference>
<dbReference type="PROSITE" id="PS00216">
    <property type="entry name" value="SUGAR_TRANSPORT_1"/>
    <property type="match status" value="1"/>
</dbReference>
<feature type="region of interest" description="Disordered" evidence="11">
    <location>
        <begin position="544"/>
        <end position="568"/>
    </location>
</feature>
<keyword evidence="4 12" id="KW-0812">Transmembrane</keyword>
<dbReference type="Proteomes" id="UP000823561">
    <property type="component" value="Chromosome 2"/>
</dbReference>
<proteinExistence type="inferred from homology"/>
<dbReference type="InterPro" id="IPR004749">
    <property type="entry name" value="Orgcat_transp/SVOP"/>
</dbReference>
<dbReference type="FunFam" id="1.20.1250.20:FF:000070">
    <property type="entry name" value="Solute carrier family 22 member 5"/>
    <property type="match status" value="1"/>
</dbReference>
<feature type="transmembrane region" description="Helical" evidence="12">
    <location>
        <begin position="175"/>
        <end position="191"/>
    </location>
</feature>